<organism evidence="1 2">
    <name type="scientific">Psychromarinibacter sediminicola</name>
    <dbReference type="NCBI Taxonomy" id="3033385"/>
    <lineage>
        <taxon>Bacteria</taxon>
        <taxon>Pseudomonadati</taxon>
        <taxon>Pseudomonadota</taxon>
        <taxon>Alphaproteobacteria</taxon>
        <taxon>Rhodobacterales</taxon>
        <taxon>Paracoccaceae</taxon>
        <taxon>Psychromarinibacter</taxon>
    </lineage>
</organism>
<evidence type="ECO:0000313" key="1">
    <source>
        <dbReference type="EMBL" id="MDF0600879.1"/>
    </source>
</evidence>
<evidence type="ECO:0000313" key="2">
    <source>
        <dbReference type="Proteomes" id="UP001220964"/>
    </source>
</evidence>
<dbReference type="RefSeq" id="WP_275567021.1">
    <property type="nucleotide sequence ID" value="NZ_JARGYC010000019.1"/>
</dbReference>
<accession>A0AAE3T9C4</accession>
<reference evidence="1" key="1">
    <citation type="submission" date="2023-03" db="EMBL/GenBank/DDBJ databases">
        <title>Multiphase analysis and comparison of six strains from genera Psychromarinibacter, Lutimaribacter, and Maritimibacter, including a novel species: Psychromarinibacter sediminicola sp. nov.</title>
        <authorList>
            <person name="Wang Y.-H."/>
            <person name="Ye M.-Q."/>
            <person name="Du Z.-J."/>
        </authorList>
    </citation>
    <scope>NUCLEOTIDE SEQUENCE</scope>
    <source>
        <strain evidence="1">C21-152</strain>
    </source>
</reference>
<dbReference type="GO" id="GO:0016853">
    <property type="term" value="F:isomerase activity"/>
    <property type="evidence" value="ECO:0007669"/>
    <property type="project" value="UniProtKB-KW"/>
</dbReference>
<dbReference type="EMBL" id="JARGYC010000019">
    <property type="protein sequence ID" value="MDF0600879.1"/>
    <property type="molecule type" value="Genomic_DNA"/>
</dbReference>
<name>A0AAE3T9C4_9RHOB</name>
<comment type="caution">
    <text evidence="1">The sequence shown here is derived from an EMBL/GenBank/DDBJ whole genome shotgun (WGS) entry which is preliminary data.</text>
</comment>
<proteinExistence type="predicted"/>
<sequence length="77" mass="8835">MRQRIVERPLGQDWMDQIFRSRAAMTGGVVRRRRADVEREIGLGTLELEVRRRGFHMIECGDHLVIACCAAPVKVIC</sequence>
<dbReference type="Proteomes" id="UP001220964">
    <property type="component" value="Unassembled WGS sequence"/>
</dbReference>
<dbReference type="AlphaFoldDB" id="A0AAE3T9C4"/>
<keyword evidence="2" id="KW-1185">Reference proteome</keyword>
<protein>
    <submittedName>
        <fullName evidence="1">N-(5'-phosphoribosyl)anthranilate isomerase</fullName>
    </submittedName>
</protein>
<gene>
    <name evidence="1" type="ORF">P1J78_09060</name>
</gene>
<keyword evidence="1" id="KW-0413">Isomerase</keyword>